<evidence type="ECO:0000313" key="3">
    <source>
        <dbReference type="Proteomes" id="UP000499080"/>
    </source>
</evidence>
<comment type="caution">
    <text evidence="2">The sequence shown here is derived from an EMBL/GenBank/DDBJ whole genome shotgun (WGS) entry which is preliminary data.</text>
</comment>
<proteinExistence type="predicted"/>
<accession>A0A4Y2S1V0</accession>
<dbReference type="EMBL" id="BGPR01019197">
    <property type="protein sequence ID" value="GBN81255.1"/>
    <property type="molecule type" value="Genomic_DNA"/>
</dbReference>
<protein>
    <submittedName>
        <fullName evidence="2">Uncharacterized protein</fullName>
    </submittedName>
</protein>
<dbReference type="AlphaFoldDB" id="A0A4Y2S1V0"/>
<sequence>MSSCLFLIHNVNSSQPMPEPYGRKLISHLSLAAERQPDTIHEPTHPQGTESKAKDPSRKSQIGEDKERCSWDAPRYSTLCADRKTLLPWLKSTLRSSPVTEAILLAVAPEYQVRDGQAE</sequence>
<organism evidence="2 3">
    <name type="scientific">Araneus ventricosus</name>
    <name type="common">Orbweaver spider</name>
    <name type="synonym">Epeira ventricosa</name>
    <dbReference type="NCBI Taxonomy" id="182803"/>
    <lineage>
        <taxon>Eukaryota</taxon>
        <taxon>Metazoa</taxon>
        <taxon>Ecdysozoa</taxon>
        <taxon>Arthropoda</taxon>
        <taxon>Chelicerata</taxon>
        <taxon>Arachnida</taxon>
        <taxon>Araneae</taxon>
        <taxon>Araneomorphae</taxon>
        <taxon>Entelegynae</taxon>
        <taxon>Araneoidea</taxon>
        <taxon>Araneidae</taxon>
        <taxon>Araneus</taxon>
    </lineage>
</organism>
<feature type="region of interest" description="Disordered" evidence="1">
    <location>
        <begin position="32"/>
        <end position="68"/>
    </location>
</feature>
<feature type="compositionally biased region" description="Basic and acidic residues" evidence="1">
    <location>
        <begin position="51"/>
        <end position="68"/>
    </location>
</feature>
<feature type="compositionally biased region" description="Basic and acidic residues" evidence="1">
    <location>
        <begin position="35"/>
        <end position="44"/>
    </location>
</feature>
<evidence type="ECO:0000313" key="2">
    <source>
        <dbReference type="EMBL" id="GBN81255.1"/>
    </source>
</evidence>
<name>A0A4Y2S1V0_ARAVE</name>
<evidence type="ECO:0000256" key="1">
    <source>
        <dbReference type="SAM" id="MobiDB-lite"/>
    </source>
</evidence>
<dbReference type="Proteomes" id="UP000499080">
    <property type="component" value="Unassembled WGS sequence"/>
</dbReference>
<gene>
    <name evidence="2" type="ORF">AVEN_259496_1</name>
</gene>
<keyword evidence="3" id="KW-1185">Reference proteome</keyword>
<reference evidence="2 3" key="1">
    <citation type="journal article" date="2019" name="Sci. Rep.">
        <title>Orb-weaving spider Araneus ventricosus genome elucidates the spidroin gene catalogue.</title>
        <authorList>
            <person name="Kono N."/>
            <person name="Nakamura H."/>
            <person name="Ohtoshi R."/>
            <person name="Moran D.A.P."/>
            <person name="Shinohara A."/>
            <person name="Yoshida Y."/>
            <person name="Fujiwara M."/>
            <person name="Mori M."/>
            <person name="Tomita M."/>
            <person name="Arakawa K."/>
        </authorList>
    </citation>
    <scope>NUCLEOTIDE SEQUENCE [LARGE SCALE GENOMIC DNA]</scope>
</reference>